<evidence type="ECO:0000313" key="4">
    <source>
        <dbReference type="Proteomes" id="UP000824236"/>
    </source>
</evidence>
<dbReference type="Proteomes" id="UP000824236">
    <property type="component" value="Unassembled WGS sequence"/>
</dbReference>
<dbReference type="InterPro" id="IPR024266">
    <property type="entry name" value="DUF3806"/>
</dbReference>
<feature type="domain" description="DUF3805" evidence="1">
    <location>
        <begin position="5"/>
        <end position="154"/>
    </location>
</feature>
<dbReference type="Pfam" id="PF12712">
    <property type="entry name" value="DUF3805"/>
    <property type="match status" value="1"/>
</dbReference>
<dbReference type="InterPro" id="IPR024315">
    <property type="entry name" value="DUF3805"/>
</dbReference>
<dbReference type="EMBL" id="JAHLFO010000071">
    <property type="protein sequence ID" value="MBU3813929.1"/>
    <property type="molecule type" value="Genomic_DNA"/>
</dbReference>
<dbReference type="Gene3D" id="1.20.120.1090">
    <property type="match status" value="1"/>
</dbReference>
<evidence type="ECO:0000259" key="1">
    <source>
        <dbReference type="Pfam" id="PF12712"/>
    </source>
</evidence>
<protein>
    <submittedName>
        <fullName evidence="3">DUF3805 domain-containing protein</fullName>
    </submittedName>
</protein>
<comment type="caution">
    <text evidence="3">The sequence shown here is derived from an EMBL/GenBank/DDBJ whole genome shotgun (WGS) entry which is preliminary data.</text>
</comment>
<dbReference type="AlphaFoldDB" id="A0A9E2NNE8"/>
<evidence type="ECO:0000313" key="3">
    <source>
        <dbReference type="EMBL" id="MBU3813929.1"/>
    </source>
</evidence>
<evidence type="ECO:0000259" key="2">
    <source>
        <dbReference type="Pfam" id="PF12713"/>
    </source>
</evidence>
<dbReference type="Gene3D" id="3.40.1000.10">
    <property type="entry name" value="Mog1/PsbP, alpha/beta/alpha sandwich"/>
    <property type="match status" value="1"/>
</dbReference>
<proteinExistence type="predicted"/>
<reference evidence="3" key="1">
    <citation type="journal article" date="2021" name="PeerJ">
        <title>Extensive microbial diversity within the chicken gut microbiome revealed by metagenomics and culture.</title>
        <authorList>
            <person name="Gilroy R."/>
            <person name="Ravi A."/>
            <person name="Getino M."/>
            <person name="Pursley I."/>
            <person name="Horton D.L."/>
            <person name="Alikhan N.F."/>
            <person name="Baker D."/>
            <person name="Gharbi K."/>
            <person name="Hall N."/>
            <person name="Watson M."/>
            <person name="Adriaenssens E.M."/>
            <person name="Foster-Nyarko E."/>
            <person name="Jarju S."/>
            <person name="Secka A."/>
            <person name="Antonio M."/>
            <person name="Oren A."/>
            <person name="Chaudhuri R.R."/>
            <person name="La Ragione R."/>
            <person name="Hildebrand F."/>
            <person name="Pallen M.J."/>
        </authorList>
    </citation>
    <scope>NUCLEOTIDE SEQUENCE</scope>
    <source>
        <strain evidence="3">B3-3758</strain>
    </source>
</reference>
<accession>A0A9E2NNE8</accession>
<reference evidence="3" key="2">
    <citation type="submission" date="2021-04" db="EMBL/GenBank/DDBJ databases">
        <authorList>
            <person name="Gilroy R."/>
        </authorList>
    </citation>
    <scope>NUCLEOTIDE SEQUENCE</scope>
    <source>
        <strain evidence="3">B3-3758</strain>
    </source>
</reference>
<sequence length="268" mass="30777">MESYKKYISPGAWFTMSYPAVWNEFEDTEGSFLFYNPNAWTGNFRISAYRGDEMYGRDSIVQELKDNPDARKVQVGPLTCAYSKEDFEEDGVPYTTHFWITGRENTAFECSFTVRRGEPTAEAEAVISSLQVRREGQKYPAELIPVRVSEIYQIDEAYEWVVNKVKEMLNKDFQGMEEDVVSLQQLVDKASFSPKKREVWLSLGIALCVIMANETDGWEWQTLVDGNREVPVLMQQDTARVVDPMKLVWSRVRAGEEIDLPAIYAGIL</sequence>
<feature type="domain" description="DUF3806" evidence="2">
    <location>
        <begin position="179"/>
        <end position="264"/>
    </location>
</feature>
<organism evidence="3 4">
    <name type="scientific">Candidatus Bacteroides intestinipullorum</name>
    <dbReference type="NCBI Taxonomy" id="2838471"/>
    <lineage>
        <taxon>Bacteria</taxon>
        <taxon>Pseudomonadati</taxon>
        <taxon>Bacteroidota</taxon>
        <taxon>Bacteroidia</taxon>
        <taxon>Bacteroidales</taxon>
        <taxon>Bacteroidaceae</taxon>
        <taxon>Bacteroides</taxon>
    </lineage>
</organism>
<dbReference type="Pfam" id="PF12713">
    <property type="entry name" value="DUF3806"/>
    <property type="match status" value="1"/>
</dbReference>
<gene>
    <name evidence="3" type="ORF">H9791_05395</name>
</gene>
<name>A0A9E2NNE8_9BACE</name>